<gene>
    <name evidence="6" type="ORF">C1872_10500</name>
</gene>
<feature type="domain" description="Phosphoribosyltransferase" evidence="3">
    <location>
        <begin position="542"/>
        <end position="652"/>
    </location>
</feature>
<evidence type="ECO:0000256" key="1">
    <source>
        <dbReference type="ARBA" id="ARBA00010944"/>
    </source>
</evidence>
<dbReference type="EC" id="1.1.1.133" evidence="2"/>
<proteinExistence type="inferred from homology"/>
<comment type="similarity">
    <text evidence="1 2">Belongs to the dTDP-4-dehydrorhamnose reductase family.</text>
</comment>
<dbReference type="GO" id="GO:0048270">
    <property type="term" value="F:methionine adenosyltransferase regulator activity"/>
    <property type="evidence" value="ECO:0007669"/>
    <property type="project" value="TreeGrafter"/>
</dbReference>
<dbReference type="SUPFAM" id="SSF53448">
    <property type="entry name" value="Nucleotide-diphospho-sugar transferases"/>
    <property type="match status" value="1"/>
</dbReference>
<keyword evidence="2" id="KW-0560">Oxidoreductase</keyword>
<dbReference type="GO" id="GO:0016779">
    <property type="term" value="F:nucleotidyltransferase activity"/>
    <property type="evidence" value="ECO:0007669"/>
    <property type="project" value="UniProtKB-ARBA"/>
</dbReference>
<dbReference type="EMBL" id="PPTX01000016">
    <property type="protein sequence ID" value="RDB78117.1"/>
    <property type="molecule type" value="Genomic_DNA"/>
</dbReference>
<dbReference type="CDD" id="cd06223">
    <property type="entry name" value="PRTases_typeI"/>
    <property type="match status" value="1"/>
</dbReference>
<evidence type="ECO:0000259" key="4">
    <source>
        <dbReference type="Pfam" id="PF04321"/>
    </source>
</evidence>
<dbReference type="GO" id="GO:0006556">
    <property type="term" value="P:S-adenosylmethionine biosynthetic process"/>
    <property type="evidence" value="ECO:0007669"/>
    <property type="project" value="TreeGrafter"/>
</dbReference>
<evidence type="ECO:0000313" key="7">
    <source>
        <dbReference type="Proteomes" id="UP000253752"/>
    </source>
</evidence>
<dbReference type="Gene3D" id="3.40.50.720">
    <property type="entry name" value="NAD(P)-binding Rossmann-like Domain"/>
    <property type="match status" value="1"/>
</dbReference>
<feature type="domain" description="MobA-like NTP transferase" evidence="5">
    <location>
        <begin position="7"/>
        <end position="131"/>
    </location>
</feature>
<dbReference type="InterPro" id="IPR005913">
    <property type="entry name" value="dTDP_dehydrorham_reduct"/>
</dbReference>
<dbReference type="GO" id="GO:0048269">
    <property type="term" value="C:methionine adenosyltransferase complex"/>
    <property type="evidence" value="ECO:0007669"/>
    <property type="project" value="TreeGrafter"/>
</dbReference>
<dbReference type="Gene3D" id="3.40.50.2020">
    <property type="match status" value="1"/>
</dbReference>
<dbReference type="InterPro" id="IPR036291">
    <property type="entry name" value="NAD(P)-bd_dom_sf"/>
</dbReference>
<dbReference type="PANTHER" id="PTHR10491">
    <property type="entry name" value="DTDP-4-DEHYDRORHAMNOSE REDUCTASE"/>
    <property type="match status" value="1"/>
</dbReference>
<comment type="caution">
    <text evidence="6">The sequence shown here is derived from an EMBL/GenBank/DDBJ whole genome shotgun (WGS) entry which is preliminary data.</text>
</comment>
<dbReference type="PANTHER" id="PTHR10491:SF4">
    <property type="entry name" value="METHIONINE ADENOSYLTRANSFERASE 2 SUBUNIT BETA"/>
    <property type="match status" value="1"/>
</dbReference>
<sequence>MSEKPRAVILAAGCGRRMESELGGDPKCMLSFGEETLLERQFRILEECGIERCNILVVAGYSRDRLCIPSDASIIVNERFETTDNAYSLELALDSIRDVRGEVLVLDSDLAYDAESVEALLAAKGGSFLVSSESTDPSGTGVLVNGQGEVVAVGKHLVHTGLRYACAMKLTEKNRVDLLDILKKGDFEKDWYTVPVNKMLQRSCFGVAEAQGRIVKVGTASDYIHAKRVFGIEKLSVLLIGASGFLGTKMKQILSRSFEVAGTCRKGSPDLYALDPIRKNQVISLFDVVKPDIVVNLVGMSDPSACLSNQELAYDLNVRVVENICEACDAFDSKLIHISTDYVFDGEKIGMYETDDSRLPKNYYGHTKLMAEDIVSALPRHLIVRVPILYGYNSESDKPTFFSKVIDDLGAGRSVLCDDEQIRYPALIDEVCFAVRDRVFDCGVVHLSSEEPVTKYRWARIIADEFNLDESLLVPERDGLAKDRPRHVRLSTESGGTVLGDAREGARVVKHQRNCSFELIYRRKPLDTFKGKRIADYRIELGRKLALDNRESIPTDIDCAVPIPSSGLYYAMGFACESGIPYVQALVKEDTKERSFQLSTRDRIGSLKSNVIPMSEIVAGKRVALIDEAIFTGVTVRTVCDALKACGVKSIDVFIPTPPCMKRCPYYMQPDRGILTEEITSASMANYFRVRSVSFGARDTFEQSLNAIAPDICAECFLGYTIA</sequence>
<dbReference type="Gene3D" id="3.90.550.10">
    <property type="entry name" value="Spore Coat Polysaccharide Biosynthesis Protein SpsA, Chain A"/>
    <property type="match status" value="1"/>
</dbReference>
<reference evidence="6 7" key="1">
    <citation type="journal article" date="2018" name="Elife">
        <title>Discovery and characterization of a prevalent human gut bacterial enzyme sufficient for the inactivation of a family of plant toxins.</title>
        <authorList>
            <person name="Koppel N."/>
            <person name="Bisanz J.E."/>
            <person name="Pandelia M.E."/>
            <person name="Turnbaugh P.J."/>
            <person name="Balskus E.P."/>
        </authorList>
    </citation>
    <scope>NUCLEOTIDE SEQUENCE [LARGE SCALE GENOMIC DNA]</scope>
    <source>
        <strain evidence="6 7">MR1 #12</strain>
    </source>
</reference>
<dbReference type="SUPFAM" id="SSF51735">
    <property type="entry name" value="NAD(P)-binding Rossmann-fold domains"/>
    <property type="match status" value="1"/>
</dbReference>
<dbReference type="AlphaFoldDB" id="A0A369MPU8"/>
<accession>A0A369MPU8</accession>
<dbReference type="GO" id="GO:0019305">
    <property type="term" value="P:dTDP-rhamnose biosynthetic process"/>
    <property type="evidence" value="ECO:0007669"/>
    <property type="project" value="UniProtKB-UniPathway"/>
</dbReference>
<dbReference type="InterPro" id="IPR029057">
    <property type="entry name" value="PRTase-like"/>
</dbReference>
<dbReference type="InterPro" id="IPR000836">
    <property type="entry name" value="PRTase_dom"/>
</dbReference>
<dbReference type="InterPro" id="IPR029903">
    <property type="entry name" value="RmlD-like-bd"/>
</dbReference>
<organism evidence="6 7">
    <name type="scientific">Eggerthella lenta</name>
    <name type="common">Eubacterium lentum</name>
    <dbReference type="NCBI Taxonomy" id="84112"/>
    <lineage>
        <taxon>Bacteria</taxon>
        <taxon>Bacillati</taxon>
        <taxon>Actinomycetota</taxon>
        <taxon>Coriobacteriia</taxon>
        <taxon>Eggerthellales</taxon>
        <taxon>Eggerthellaceae</taxon>
        <taxon>Eggerthella</taxon>
    </lineage>
</organism>
<dbReference type="InterPro" id="IPR025877">
    <property type="entry name" value="MobA-like_NTP_Trfase"/>
</dbReference>
<dbReference type="Pfam" id="PF00156">
    <property type="entry name" value="Pribosyltran"/>
    <property type="match status" value="1"/>
</dbReference>
<evidence type="ECO:0000259" key="3">
    <source>
        <dbReference type="Pfam" id="PF00156"/>
    </source>
</evidence>
<evidence type="ECO:0000259" key="5">
    <source>
        <dbReference type="Pfam" id="PF12804"/>
    </source>
</evidence>
<feature type="domain" description="RmlD-like substrate binding" evidence="4">
    <location>
        <begin position="237"/>
        <end position="494"/>
    </location>
</feature>
<dbReference type="InterPro" id="IPR029044">
    <property type="entry name" value="Nucleotide-diphossugar_trans"/>
</dbReference>
<dbReference type="Pfam" id="PF12804">
    <property type="entry name" value="NTP_transf_3"/>
    <property type="match status" value="1"/>
</dbReference>
<dbReference type="UniPathway" id="UPA00124"/>
<dbReference type="SUPFAM" id="SSF53271">
    <property type="entry name" value="PRTase-like"/>
    <property type="match status" value="1"/>
</dbReference>
<dbReference type="CDD" id="cd05254">
    <property type="entry name" value="dTDP_HR_like_SDR_e"/>
    <property type="match status" value="1"/>
</dbReference>
<dbReference type="GO" id="GO:0008831">
    <property type="term" value="F:dTDP-4-dehydrorhamnose reductase activity"/>
    <property type="evidence" value="ECO:0007669"/>
    <property type="project" value="UniProtKB-EC"/>
</dbReference>
<comment type="function">
    <text evidence="2">Catalyzes the reduction of dTDP-6-deoxy-L-lyxo-4-hexulose to yield dTDP-L-rhamnose.</text>
</comment>
<keyword evidence="2" id="KW-0521">NADP</keyword>
<dbReference type="Proteomes" id="UP000253752">
    <property type="component" value="Unassembled WGS sequence"/>
</dbReference>
<dbReference type="Pfam" id="PF04321">
    <property type="entry name" value="RmlD_sub_bind"/>
    <property type="match status" value="1"/>
</dbReference>
<dbReference type="RefSeq" id="WP_009305123.1">
    <property type="nucleotide sequence ID" value="NZ_CABHNG010000003.1"/>
</dbReference>
<name>A0A369MPU8_EGGLN</name>
<evidence type="ECO:0000256" key="2">
    <source>
        <dbReference type="RuleBase" id="RU364082"/>
    </source>
</evidence>
<comment type="pathway">
    <text evidence="2">Carbohydrate biosynthesis; dTDP-L-rhamnose biosynthesis.</text>
</comment>
<protein>
    <recommendedName>
        <fullName evidence="2">dTDP-4-dehydrorhamnose reductase</fullName>
        <ecNumber evidence="2">1.1.1.133</ecNumber>
    </recommendedName>
</protein>
<evidence type="ECO:0000313" key="6">
    <source>
        <dbReference type="EMBL" id="RDB78117.1"/>
    </source>
</evidence>
<dbReference type="GeneID" id="69510108"/>